<dbReference type="PANTHER" id="PTHR40128:SF1">
    <property type="entry name" value="PHYTANOYL-COA HYDROXYLASE"/>
    <property type="match status" value="1"/>
</dbReference>
<proteinExistence type="predicted"/>
<gene>
    <name evidence="1" type="ORF">STCU_08710</name>
</gene>
<dbReference type="Gene3D" id="2.60.120.620">
    <property type="entry name" value="q2cbj1_9rhob like domain"/>
    <property type="match status" value="1"/>
</dbReference>
<keyword evidence="2" id="KW-1185">Reference proteome</keyword>
<dbReference type="EMBL" id="ATMH01008710">
    <property type="protein sequence ID" value="EPY21073.1"/>
    <property type="molecule type" value="Genomic_DNA"/>
</dbReference>
<dbReference type="OrthoDB" id="2328924at2759"/>
<organism evidence="1 2">
    <name type="scientific">Strigomonas culicis</name>
    <dbReference type="NCBI Taxonomy" id="28005"/>
    <lineage>
        <taxon>Eukaryota</taxon>
        <taxon>Discoba</taxon>
        <taxon>Euglenozoa</taxon>
        <taxon>Kinetoplastea</taxon>
        <taxon>Metakinetoplastina</taxon>
        <taxon>Trypanosomatida</taxon>
        <taxon>Trypanosomatidae</taxon>
        <taxon>Strigomonadinae</taxon>
        <taxon>Strigomonas</taxon>
    </lineage>
</organism>
<protein>
    <submittedName>
        <fullName evidence="1">Phytanoyl-CoA dioxygenase</fullName>
    </submittedName>
</protein>
<name>S9TWU1_9TRYP</name>
<evidence type="ECO:0000313" key="1">
    <source>
        <dbReference type="EMBL" id="EPY21073.1"/>
    </source>
</evidence>
<keyword evidence="1" id="KW-0223">Dioxygenase</keyword>
<keyword evidence="1" id="KW-0560">Oxidoreductase</keyword>
<sequence length="335" mass="36894">MLPSNDIFYDPPKLRKRLDDTGYLYFQNIIPREVVSAGLEDLASQMERCKWTLEEDRKRLIDLNGFSYGVPYPSTMYGSAVEELPPPAIAFTDTIRQAVSGTSVMAVVRQIFGGTVRPFDLQSLQLGAPGEPFGFRTPSVYVNKGTKLALVALVPLHDLPMYMGPPVVVQGSNSTDSYARLRQTYGQWEVESGDVRSGDGCYTHDPRELSPLGKEKGFDPVTGRDMIVDVNPFASTAFGAGDVLLMTVYTMFSYLTNQSSSWRLVGEAVWTMDGDDVGPDPRYMGADAVGLQNWYAHCEDPQRYPKSMTAAKREWGLLSDLSAPPAGAAEGTKKD</sequence>
<comment type="caution">
    <text evidence="1">The sequence shown here is derived from an EMBL/GenBank/DDBJ whole genome shotgun (WGS) entry which is preliminary data.</text>
</comment>
<dbReference type="SUPFAM" id="SSF51197">
    <property type="entry name" value="Clavaminate synthase-like"/>
    <property type="match status" value="1"/>
</dbReference>
<accession>S9TWU1</accession>
<reference evidence="1 2" key="1">
    <citation type="journal article" date="2013" name="PLoS ONE">
        <title>Predicting the Proteins of Angomonas deanei, Strigomonas culicis and Their Respective Endosymbionts Reveals New Aspects of the Trypanosomatidae Family.</title>
        <authorList>
            <person name="Motta M.C."/>
            <person name="Martins A.C."/>
            <person name="de Souza S.S."/>
            <person name="Catta-Preta C.M."/>
            <person name="Silva R."/>
            <person name="Klein C.C."/>
            <person name="de Almeida L.G."/>
            <person name="de Lima Cunha O."/>
            <person name="Ciapina L.P."/>
            <person name="Brocchi M."/>
            <person name="Colabardini A.C."/>
            <person name="de Araujo Lima B."/>
            <person name="Machado C.R."/>
            <person name="de Almeida Soares C.M."/>
            <person name="Probst C.M."/>
            <person name="de Menezes C.B."/>
            <person name="Thompson C.E."/>
            <person name="Bartholomeu D.C."/>
            <person name="Gradia D.F."/>
            <person name="Pavoni D.P."/>
            <person name="Grisard E.C."/>
            <person name="Fantinatti-Garboggini F."/>
            <person name="Marchini F.K."/>
            <person name="Rodrigues-Luiz G.F."/>
            <person name="Wagner G."/>
            <person name="Goldman G.H."/>
            <person name="Fietto J.L."/>
            <person name="Elias M.C."/>
            <person name="Goldman M.H."/>
            <person name="Sagot M.F."/>
            <person name="Pereira M."/>
            <person name="Stoco P.H."/>
            <person name="de Mendonca-Neto R.P."/>
            <person name="Teixeira S.M."/>
            <person name="Maciel T.E."/>
            <person name="de Oliveira Mendes T.A."/>
            <person name="Urmenyi T.P."/>
            <person name="de Souza W."/>
            <person name="Schenkman S."/>
            <person name="de Vasconcelos A.T."/>
        </authorList>
    </citation>
    <scope>NUCLEOTIDE SEQUENCE [LARGE SCALE GENOMIC DNA]</scope>
</reference>
<dbReference type="PANTHER" id="PTHR40128">
    <property type="entry name" value="EXPRESSED PROTEIN"/>
    <property type="match status" value="1"/>
</dbReference>
<evidence type="ECO:0000313" key="2">
    <source>
        <dbReference type="Proteomes" id="UP000015354"/>
    </source>
</evidence>
<dbReference type="AlphaFoldDB" id="S9TWU1"/>
<dbReference type="GO" id="GO:0051213">
    <property type="term" value="F:dioxygenase activity"/>
    <property type="evidence" value="ECO:0007669"/>
    <property type="project" value="UniProtKB-KW"/>
</dbReference>
<dbReference type="Proteomes" id="UP000015354">
    <property type="component" value="Unassembled WGS sequence"/>
</dbReference>